<dbReference type="EMBL" id="BSXS01002405">
    <property type="protein sequence ID" value="GME79001.1"/>
    <property type="molecule type" value="Genomic_DNA"/>
</dbReference>
<reference evidence="1" key="1">
    <citation type="submission" date="2023-04" db="EMBL/GenBank/DDBJ databases">
        <title>Ambrosiozyma monospora NBRC 10751.</title>
        <authorList>
            <person name="Ichikawa N."/>
            <person name="Sato H."/>
            <person name="Tonouchi N."/>
        </authorList>
    </citation>
    <scope>NUCLEOTIDE SEQUENCE</scope>
    <source>
        <strain evidence="1">NBRC 10751</strain>
    </source>
</reference>
<name>A0ACB5T1U7_AMBMO</name>
<evidence type="ECO:0000313" key="1">
    <source>
        <dbReference type="EMBL" id="GME79001.1"/>
    </source>
</evidence>
<dbReference type="Proteomes" id="UP001165064">
    <property type="component" value="Unassembled WGS sequence"/>
</dbReference>
<evidence type="ECO:0000313" key="2">
    <source>
        <dbReference type="Proteomes" id="UP001165064"/>
    </source>
</evidence>
<sequence>MIAQHSQSRSRTPLSTASGSSVDSPLRSQNSPPHSADNSPLLNMSTKKQNNRLSADVLAHRNGSNPNVGRGGSARENTSGNGTGSVRVSMSNLGMEMGTTPLAQLSNTSADEIVEKMKMREFDHLSKISAYETLLKDRSSILTDLQNTATELNLLLTEKEKEITANEQRYEKYKRNADTQIKELLDNVEYLEKQSDENEKLYMGRLTDMENKLRQYEENGGVIVREVEVPAPSDGSSSDDARVKALEKKVESLESQLEEKDKKFQAFKVEKDKEINNLRKYEMDCFTKEVKIEELNKKVQELELIKEAAAQITHAEKVKKLQQRLKDAESKLRDTEFKTGSMDEQLEKKDQTIKQLQTEVKDKQTQIDSLQNQVSTLNSSIEALTHKIDTLQSLQASGPRPMSPENSRHSTISTSSTFKNGRYSNASTPTRSPKATMTQGSPSPLHRDAVKSRSGSNSSASSKNSTIVRGPSPDQSQIVDSLVGRRTSATGRVQSPSFSKSPKRAQEKIVSSNSPVAEQQNQDAFINEEGELKVFNPSSKIDFAAGRKDFCGLCERVGHMSIDCPYENDVF</sequence>
<gene>
    <name evidence="1" type="ORF">Amon02_000371600</name>
</gene>
<keyword evidence="2" id="KW-1185">Reference proteome</keyword>
<protein>
    <submittedName>
        <fullName evidence="1">Unnamed protein product</fullName>
    </submittedName>
</protein>
<comment type="caution">
    <text evidence="1">The sequence shown here is derived from an EMBL/GenBank/DDBJ whole genome shotgun (WGS) entry which is preliminary data.</text>
</comment>
<accession>A0ACB5T1U7</accession>
<proteinExistence type="predicted"/>
<organism evidence="1 2">
    <name type="scientific">Ambrosiozyma monospora</name>
    <name type="common">Yeast</name>
    <name type="synonym">Endomycopsis monosporus</name>
    <dbReference type="NCBI Taxonomy" id="43982"/>
    <lineage>
        <taxon>Eukaryota</taxon>
        <taxon>Fungi</taxon>
        <taxon>Dikarya</taxon>
        <taxon>Ascomycota</taxon>
        <taxon>Saccharomycotina</taxon>
        <taxon>Pichiomycetes</taxon>
        <taxon>Pichiales</taxon>
        <taxon>Pichiaceae</taxon>
        <taxon>Ambrosiozyma</taxon>
    </lineage>
</organism>